<comment type="subcellular location">
    <subcellularLocation>
        <location evidence="1">Cell membrane</location>
        <topology evidence="1">Multi-pass membrane protein</topology>
    </subcellularLocation>
</comment>
<dbReference type="InterPro" id="IPR011701">
    <property type="entry name" value="MFS"/>
</dbReference>
<evidence type="ECO:0000256" key="6">
    <source>
        <dbReference type="ARBA" id="ARBA00023136"/>
    </source>
</evidence>
<keyword evidence="2" id="KW-0813">Transport</keyword>
<feature type="transmembrane region" description="Helical" evidence="7">
    <location>
        <begin position="28"/>
        <end position="55"/>
    </location>
</feature>
<evidence type="ECO:0000313" key="9">
    <source>
        <dbReference type="EMBL" id="MFC3961473.1"/>
    </source>
</evidence>
<feature type="transmembrane region" description="Helical" evidence="7">
    <location>
        <begin position="97"/>
        <end position="121"/>
    </location>
</feature>
<keyword evidence="10" id="KW-1185">Reference proteome</keyword>
<feature type="transmembrane region" description="Helical" evidence="7">
    <location>
        <begin position="381"/>
        <end position="399"/>
    </location>
</feature>
<feature type="transmembrane region" description="Helical" evidence="7">
    <location>
        <begin position="184"/>
        <end position="205"/>
    </location>
</feature>
<feature type="transmembrane region" description="Helical" evidence="7">
    <location>
        <begin position="243"/>
        <end position="264"/>
    </location>
</feature>
<feature type="domain" description="Major facilitator superfamily (MFS) profile" evidence="8">
    <location>
        <begin position="30"/>
        <end position="475"/>
    </location>
</feature>
<evidence type="ECO:0000313" key="10">
    <source>
        <dbReference type="Proteomes" id="UP001595696"/>
    </source>
</evidence>
<feature type="transmembrane region" description="Helical" evidence="7">
    <location>
        <begin position="154"/>
        <end position="178"/>
    </location>
</feature>
<dbReference type="Proteomes" id="UP001595696">
    <property type="component" value="Unassembled WGS sequence"/>
</dbReference>
<accession>A0ABV8DNQ1</accession>
<name>A0ABV8DNQ1_9NOCA</name>
<dbReference type="SUPFAM" id="SSF103473">
    <property type="entry name" value="MFS general substrate transporter"/>
    <property type="match status" value="1"/>
</dbReference>
<dbReference type="InterPro" id="IPR004638">
    <property type="entry name" value="EmrB-like"/>
</dbReference>
<keyword evidence="3" id="KW-1003">Cell membrane</keyword>
<evidence type="ECO:0000256" key="4">
    <source>
        <dbReference type="ARBA" id="ARBA00022692"/>
    </source>
</evidence>
<feature type="transmembrane region" description="Helical" evidence="7">
    <location>
        <begin position="285"/>
        <end position="310"/>
    </location>
</feature>
<evidence type="ECO:0000259" key="8">
    <source>
        <dbReference type="PROSITE" id="PS50850"/>
    </source>
</evidence>
<dbReference type="CDD" id="cd17321">
    <property type="entry name" value="MFS_MMR_MDR_like"/>
    <property type="match status" value="1"/>
</dbReference>
<dbReference type="PROSITE" id="PS50850">
    <property type="entry name" value="MFS"/>
    <property type="match status" value="1"/>
</dbReference>
<dbReference type="PRINTS" id="PR01036">
    <property type="entry name" value="TCRTETB"/>
</dbReference>
<keyword evidence="5 7" id="KW-1133">Transmembrane helix</keyword>
<dbReference type="EMBL" id="JBHSAX010000005">
    <property type="protein sequence ID" value="MFC3961473.1"/>
    <property type="molecule type" value="Genomic_DNA"/>
</dbReference>
<dbReference type="InterPro" id="IPR005829">
    <property type="entry name" value="Sugar_transporter_CS"/>
</dbReference>
<reference evidence="10" key="1">
    <citation type="journal article" date="2019" name="Int. J. Syst. Evol. Microbiol.">
        <title>The Global Catalogue of Microorganisms (GCM) 10K type strain sequencing project: providing services to taxonomists for standard genome sequencing and annotation.</title>
        <authorList>
            <consortium name="The Broad Institute Genomics Platform"/>
            <consortium name="The Broad Institute Genome Sequencing Center for Infectious Disease"/>
            <person name="Wu L."/>
            <person name="Ma J."/>
        </authorList>
    </citation>
    <scope>NUCLEOTIDE SEQUENCE [LARGE SCALE GENOMIC DNA]</scope>
    <source>
        <strain evidence="10">CGMCC 4.7330</strain>
    </source>
</reference>
<dbReference type="Pfam" id="PF07690">
    <property type="entry name" value="MFS_1"/>
    <property type="match status" value="1"/>
</dbReference>
<evidence type="ECO:0000256" key="2">
    <source>
        <dbReference type="ARBA" id="ARBA00022448"/>
    </source>
</evidence>
<feature type="transmembrane region" description="Helical" evidence="7">
    <location>
        <begin position="348"/>
        <end position="369"/>
    </location>
</feature>
<sequence>MPAHSAIRRSGGLVTMSNNAALPTVKPAAVAAVTAMAGFIAFLDATIVNIAIPSIHADFSSFSLESLSWVINIYNIVFAAFLLPAGRYADRFGRKLVFMLGLALFVAMSLLCAVATGLWFLVAARAFQALGAALIVPTSLALLLPAFPAERRGVAVSIFAATAALASGIGPALGGLLIEIADWRMVFAVNIPIGLLTLLATWRWVPEAKEGRAAGNPDRLAIVAVAVGSGAIALMIVKGNDWGWTDLRTLVCLAIGLALIAIVARRCATHATPLIDGRIFRDRAVAVSSIGTFVLAVPFYAFLLANVLFLTSVWNYSTLLAGLAMTPPPLAAVVVARPAGRLYDRYGARYPTLAGGVLVGLGLLCYAVSAGPEPDFLADWLPGAVISGIGVGLIWPSLASASVQNVDHERFGTATAFNSALRQLGGVIGVAACVSYLSSQGQQNPLDAFHHVWLAAAAVAVLAGVIGLGLVRDRVPDEPVGGLRPDAVGA</sequence>
<dbReference type="NCBIfam" id="TIGR00711">
    <property type="entry name" value="efflux_EmrB"/>
    <property type="match status" value="1"/>
</dbReference>
<feature type="transmembrane region" description="Helical" evidence="7">
    <location>
        <begin position="316"/>
        <end position="336"/>
    </location>
</feature>
<dbReference type="Gene3D" id="1.20.1720.10">
    <property type="entry name" value="Multidrug resistance protein D"/>
    <property type="match status" value="1"/>
</dbReference>
<organism evidence="9 10">
    <name type="scientific">Nocardia jiangsuensis</name>
    <dbReference type="NCBI Taxonomy" id="1691563"/>
    <lineage>
        <taxon>Bacteria</taxon>
        <taxon>Bacillati</taxon>
        <taxon>Actinomycetota</taxon>
        <taxon>Actinomycetes</taxon>
        <taxon>Mycobacteriales</taxon>
        <taxon>Nocardiaceae</taxon>
        <taxon>Nocardia</taxon>
    </lineage>
</organism>
<evidence type="ECO:0000256" key="3">
    <source>
        <dbReference type="ARBA" id="ARBA00022475"/>
    </source>
</evidence>
<feature type="transmembrane region" description="Helical" evidence="7">
    <location>
        <begin position="67"/>
        <end position="85"/>
    </location>
</feature>
<gene>
    <name evidence="9" type="ORF">ACFO0B_05655</name>
</gene>
<evidence type="ECO:0000256" key="1">
    <source>
        <dbReference type="ARBA" id="ARBA00004651"/>
    </source>
</evidence>
<dbReference type="Gene3D" id="1.20.1250.20">
    <property type="entry name" value="MFS general substrate transporter like domains"/>
    <property type="match status" value="1"/>
</dbReference>
<dbReference type="RefSeq" id="WP_378611226.1">
    <property type="nucleotide sequence ID" value="NZ_JBHSAX010000005.1"/>
</dbReference>
<evidence type="ECO:0000256" key="7">
    <source>
        <dbReference type="SAM" id="Phobius"/>
    </source>
</evidence>
<feature type="transmembrane region" description="Helical" evidence="7">
    <location>
        <begin position="451"/>
        <end position="471"/>
    </location>
</feature>
<protein>
    <submittedName>
        <fullName evidence="9">MFS transporter</fullName>
    </submittedName>
</protein>
<feature type="transmembrane region" description="Helical" evidence="7">
    <location>
        <begin position="217"/>
        <end position="237"/>
    </location>
</feature>
<evidence type="ECO:0000256" key="5">
    <source>
        <dbReference type="ARBA" id="ARBA00022989"/>
    </source>
</evidence>
<feature type="transmembrane region" description="Helical" evidence="7">
    <location>
        <begin position="420"/>
        <end position="439"/>
    </location>
</feature>
<dbReference type="InterPro" id="IPR036259">
    <property type="entry name" value="MFS_trans_sf"/>
</dbReference>
<dbReference type="InterPro" id="IPR020846">
    <property type="entry name" value="MFS_dom"/>
</dbReference>
<keyword evidence="4 7" id="KW-0812">Transmembrane</keyword>
<comment type="caution">
    <text evidence="9">The sequence shown here is derived from an EMBL/GenBank/DDBJ whole genome shotgun (WGS) entry which is preliminary data.</text>
</comment>
<proteinExistence type="predicted"/>
<dbReference type="PANTHER" id="PTHR42718:SF48">
    <property type="entry name" value="CONSERVED TWO-DOMAIN MEMBRANE PROTEIN-RELATED"/>
    <property type="match status" value="1"/>
</dbReference>
<dbReference type="PROSITE" id="PS00216">
    <property type="entry name" value="SUGAR_TRANSPORT_1"/>
    <property type="match status" value="1"/>
</dbReference>
<feature type="transmembrane region" description="Helical" evidence="7">
    <location>
        <begin position="127"/>
        <end position="147"/>
    </location>
</feature>
<dbReference type="PANTHER" id="PTHR42718">
    <property type="entry name" value="MAJOR FACILITATOR SUPERFAMILY MULTIDRUG TRANSPORTER MFSC"/>
    <property type="match status" value="1"/>
</dbReference>
<keyword evidence="6 7" id="KW-0472">Membrane</keyword>